<accession>A0A2S7XQL5</accession>
<proteinExistence type="predicted"/>
<organism evidence="1 2">
    <name type="scientific">Chromatium okenii</name>
    <dbReference type="NCBI Taxonomy" id="61644"/>
    <lineage>
        <taxon>Bacteria</taxon>
        <taxon>Pseudomonadati</taxon>
        <taxon>Pseudomonadota</taxon>
        <taxon>Gammaproteobacteria</taxon>
        <taxon>Chromatiales</taxon>
        <taxon>Chromatiaceae</taxon>
        <taxon>Chromatium</taxon>
    </lineage>
</organism>
<dbReference type="EMBL" id="PPGH01000037">
    <property type="protein sequence ID" value="PQJ95833.1"/>
    <property type="molecule type" value="Genomic_DNA"/>
</dbReference>
<name>A0A2S7XQL5_9GAMM</name>
<gene>
    <name evidence="1" type="ORF">CXB77_16760</name>
</gene>
<sequence length="85" mass="8949">MVCASDILTVQSPVLLVHAPLQPLNVEPELVSGVAVRITLLPLSKSAAQIVPQLIFPSLLVTLPLPVPDFLIASEKVVCCSPINA</sequence>
<reference evidence="1 2" key="1">
    <citation type="submission" date="2018-01" db="EMBL/GenBank/DDBJ databases">
        <title>The complete genome sequence of Chromatium okenii LaCa, a purple sulfur bacterium with a turbulent life.</title>
        <authorList>
            <person name="Luedin S.M."/>
            <person name="Liechti N."/>
            <person name="Storelli N."/>
            <person name="Danza F."/>
            <person name="Wittwer M."/>
            <person name="Pothier J.F."/>
            <person name="Tonolla M.A."/>
        </authorList>
    </citation>
    <scope>NUCLEOTIDE SEQUENCE [LARGE SCALE GENOMIC DNA]</scope>
    <source>
        <strain evidence="1 2">LaCa</strain>
    </source>
</reference>
<evidence type="ECO:0000313" key="1">
    <source>
        <dbReference type="EMBL" id="PQJ95833.1"/>
    </source>
</evidence>
<dbReference type="AlphaFoldDB" id="A0A2S7XQL5"/>
<protein>
    <submittedName>
        <fullName evidence="1">Uncharacterized protein</fullName>
    </submittedName>
</protein>
<comment type="caution">
    <text evidence="1">The sequence shown here is derived from an EMBL/GenBank/DDBJ whole genome shotgun (WGS) entry which is preliminary data.</text>
</comment>
<evidence type="ECO:0000313" key="2">
    <source>
        <dbReference type="Proteomes" id="UP000239936"/>
    </source>
</evidence>
<keyword evidence="2" id="KW-1185">Reference proteome</keyword>
<dbReference type="Proteomes" id="UP000239936">
    <property type="component" value="Unassembled WGS sequence"/>
</dbReference>